<dbReference type="GO" id="GO:0043161">
    <property type="term" value="P:proteasome-mediated ubiquitin-dependent protein catabolic process"/>
    <property type="evidence" value="ECO:0007669"/>
    <property type="project" value="TreeGrafter"/>
</dbReference>
<dbReference type="Gene3D" id="3.30.40.10">
    <property type="entry name" value="Zinc/RING finger domain, C3HC4 (zinc finger)"/>
    <property type="match status" value="1"/>
</dbReference>
<dbReference type="Gene3D" id="1.10.150.50">
    <property type="entry name" value="Transcription Factor, Ets-1"/>
    <property type="match status" value="1"/>
</dbReference>
<protein>
    <recommendedName>
        <fullName evidence="10">Bifunctional apoptosis regulator</fullName>
    </recommendedName>
</protein>
<dbReference type="InterPro" id="IPR017907">
    <property type="entry name" value="Znf_RING_CS"/>
</dbReference>
<dbReference type="InterPro" id="IPR013083">
    <property type="entry name" value="Znf_RING/FYVE/PHD"/>
</dbReference>
<evidence type="ECO:0000256" key="1">
    <source>
        <dbReference type="ARBA" id="ARBA00022723"/>
    </source>
</evidence>
<keyword evidence="2 4" id="KW-0863">Zinc-finger</keyword>
<evidence type="ECO:0000313" key="8">
    <source>
        <dbReference type="EnsemblMetazoa" id="XP_020914245.1"/>
    </source>
</evidence>
<sequence length="463" mass="54123">MDYEDSDQDSGPLEKDFHCGCCYELMVDPTTLNCGHSFCRFCLAQWWHSSKKTTCPECRQSWLGFPKINIILRKTIKKMFPEALEMRLETVESMANYKKVVDKFEAFGKKRLTQKIGNQGQPANRWIVITKSVAIVTAIIGIFMFFYDLFGVMFSWDQALVHKPLEAWTPKDVSTWVASLGPWSRAINSGKFEELGINGNILKSMTDTGLEDLLKIEKSYLRQSLLSEIEHIKLLGFKAPTEFWEYKTLFPTRCMFLLWGFREYPRATIIYSMVFLHREVFLPFLLSTSDLENQSNFNLDEWDDEWYPPSGAFVRFLVRVMIAPYYLIAKFAFQWVHVNSWSVGILVMFCTLKTITELLQSRWLIFGGWKNLPSVILESTKLVLVNGTFYFFLWNIIPSFITDIIFYWLMFTAPLNAWNSLTESFNSTRLHMGPVENTPLELTKSLVLWIWQKITRRFENNPT</sequence>
<dbReference type="Pfam" id="PF15227">
    <property type="entry name" value="zf-C3HC4_4"/>
    <property type="match status" value="1"/>
</dbReference>
<keyword evidence="1" id="KW-0479">Metal-binding</keyword>
<dbReference type="AlphaFoldDB" id="A0A913Y3M6"/>
<keyword evidence="5" id="KW-0472">Membrane</keyword>
<evidence type="ECO:0000256" key="2">
    <source>
        <dbReference type="ARBA" id="ARBA00022771"/>
    </source>
</evidence>
<dbReference type="RefSeq" id="XP_020914245.1">
    <property type="nucleotide sequence ID" value="XM_021058586.2"/>
</dbReference>
<keyword evidence="3" id="KW-0862">Zinc</keyword>
<feature type="transmembrane region" description="Helical" evidence="5">
    <location>
        <begin position="306"/>
        <end position="328"/>
    </location>
</feature>
<keyword evidence="9" id="KW-1185">Reference proteome</keyword>
<dbReference type="PROSITE" id="PS50089">
    <property type="entry name" value="ZF_RING_2"/>
    <property type="match status" value="1"/>
</dbReference>
<dbReference type="GO" id="GO:0005634">
    <property type="term" value="C:nucleus"/>
    <property type="evidence" value="ECO:0007669"/>
    <property type="project" value="TreeGrafter"/>
</dbReference>
<accession>A0A913Y3M6</accession>
<dbReference type="PROSITE" id="PS00518">
    <property type="entry name" value="ZF_RING_1"/>
    <property type="match status" value="1"/>
</dbReference>
<feature type="domain" description="RING-type" evidence="6">
    <location>
        <begin position="19"/>
        <end position="59"/>
    </location>
</feature>
<dbReference type="GO" id="GO:0008270">
    <property type="term" value="F:zinc ion binding"/>
    <property type="evidence" value="ECO:0007669"/>
    <property type="project" value="UniProtKB-KW"/>
</dbReference>
<evidence type="ECO:0000256" key="3">
    <source>
        <dbReference type="ARBA" id="ARBA00022833"/>
    </source>
</evidence>
<evidence type="ECO:0000313" key="9">
    <source>
        <dbReference type="Proteomes" id="UP000887567"/>
    </source>
</evidence>
<dbReference type="PROSITE" id="PS50105">
    <property type="entry name" value="SAM_DOMAIN"/>
    <property type="match status" value="1"/>
</dbReference>
<dbReference type="GO" id="GO:0061630">
    <property type="term" value="F:ubiquitin protein ligase activity"/>
    <property type="evidence" value="ECO:0007669"/>
    <property type="project" value="TreeGrafter"/>
</dbReference>
<feature type="domain" description="SAM" evidence="7">
    <location>
        <begin position="168"/>
        <end position="235"/>
    </location>
</feature>
<name>A0A913Y3M6_EXADI</name>
<dbReference type="InterPro" id="IPR013761">
    <property type="entry name" value="SAM/pointed_sf"/>
</dbReference>
<evidence type="ECO:0000256" key="5">
    <source>
        <dbReference type="SAM" id="Phobius"/>
    </source>
</evidence>
<evidence type="ECO:0000256" key="4">
    <source>
        <dbReference type="PROSITE-ProRule" id="PRU00175"/>
    </source>
</evidence>
<dbReference type="SUPFAM" id="SSF57850">
    <property type="entry name" value="RING/U-box"/>
    <property type="match status" value="1"/>
</dbReference>
<dbReference type="Proteomes" id="UP000887567">
    <property type="component" value="Unplaced"/>
</dbReference>
<evidence type="ECO:0000259" key="7">
    <source>
        <dbReference type="PROSITE" id="PS50105"/>
    </source>
</evidence>
<dbReference type="GeneID" id="110251835"/>
<dbReference type="OMA" id="GNDQMPT"/>
<dbReference type="EnsemblMetazoa" id="XM_021058586.2">
    <property type="protein sequence ID" value="XP_020914245.1"/>
    <property type="gene ID" value="LOC110251835"/>
</dbReference>
<evidence type="ECO:0008006" key="10">
    <source>
        <dbReference type="Google" id="ProtNLM"/>
    </source>
</evidence>
<feature type="transmembrane region" description="Helical" evidence="5">
    <location>
        <begin position="389"/>
        <end position="410"/>
    </location>
</feature>
<dbReference type="InterPro" id="IPR001660">
    <property type="entry name" value="SAM"/>
</dbReference>
<dbReference type="SUPFAM" id="SSF47769">
    <property type="entry name" value="SAM/Pointed domain"/>
    <property type="match status" value="1"/>
</dbReference>
<dbReference type="PANTHER" id="PTHR15898">
    <property type="entry name" value="BIFUNCTIONAL APOPTOSIS REGULATOR"/>
    <property type="match status" value="1"/>
</dbReference>
<reference evidence="8" key="1">
    <citation type="submission" date="2022-11" db="UniProtKB">
        <authorList>
            <consortium name="EnsemblMetazoa"/>
        </authorList>
    </citation>
    <scope>IDENTIFICATION</scope>
</reference>
<proteinExistence type="predicted"/>
<dbReference type="OrthoDB" id="6105938at2759"/>
<dbReference type="SMART" id="SM00184">
    <property type="entry name" value="RING"/>
    <property type="match status" value="1"/>
</dbReference>
<feature type="transmembrane region" description="Helical" evidence="5">
    <location>
        <begin position="126"/>
        <end position="147"/>
    </location>
</feature>
<dbReference type="InterPro" id="IPR001841">
    <property type="entry name" value="Znf_RING"/>
</dbReference>
<evidence type="ECO:0000259" key="6">
    <source>
        <dbReference type="PROSITE" id="PS50089"/>
    </source>
</evidence>
<organism evidence="8 9">
    <name type="scientific">Exaiptasia diaphana</name>
    <name type="common">Tropical sea anemone</name>
    <name type="synonym">Aiptasia pulchella</name>
    <dbReference type="NCBI Taxonomy" id="2652724"/>
    <lineage>
        <taxon>Eukaryota</taxon>
        <taxon>Metazoa</taxon>
        <taxon>Cnidaria</taxon>
        <taxon>Anthozoa</taxon>
        <taxon>Hexacorallia</taxon>
        <taxon>Actiniaria</taxon>
        <taxon>Aiptasiidae</taxon>
        <taxon>Exaiptasia</taxon>
    </lineage>
</organism>
<keyword evidence="5" id="KW-1133">Transmembrane helix</keyword>
<dbReference type="PANTHER" id="PTHR15898:SF13">
    <property type="entry name" value="BIFUNCTIONAL APOPTOSIS REGULATOR"/>
    <property type="match status" value="1"/>
</dbReference>
<dbReference type="KEGG" id="epa:110251835"/>
<dbReference type="CDD" id="cd16497">
    <property type="entry name" value="RING-HC_BAR"/>
    <property type="match status" value="1"/>
</dbReference>
<keyword evidence="5" id="KW-0812">Transmembrane</keyword>